<evidence type="ECO:0000313" key="3">
    <source>
        <dbReference type="EMBL" id="QNT69258.1"/>
    </source>
</evidence>
<dbReference type="SUPFAM" id="SSF56935">
    <property type="entry name" value="Porins"/>
    <property type="match status" value="1"/>
</dbReference>
<dbReference type="AlphaFoldDB" id="A0A7H1N0M2"/>
<feature type="region of interest" description="Disordered" evidence="1">
    <location>
        <begin position="30"/>
        <end position="60"/>
    </location>
</feature>
<protein>
    <submittedName>
        <fullName evidence="3">Outer membrane beta-barrel protein</fullName>
    </submittedName>
</protein>
<feature type="chain" id="PRO_5028944846" evidence="2">
    <location>
        <begin position="29"/>
        <end position="442"/>
    </location>
</feature>
<keyword evidence="4" id="KW-1185">Reference proteome</keyword>
<accession>A0A7H1N0M2</accession>
<dbReference type="KEGG" id="dvn:HQ394_07845"/>
<keyword evidence="2" id="KW-0732">Signal</keyword>
<gene>
    <name evidence="3" type="ORF">HQ394_07845</name>
</gene>
<name>A0A7H1N0M2_9PROT</name>
<sequence length="442" mass="49083">MNNMILQRVGLALTVSVLSIGTFVPAGAQEEPRSAPFTVRPAPRGPEEQSSEPYRGETVVTRSRPEYDPLGIRLGGFYLFPQMNVFQSWNDNIFASKNDEKSDFITNVAPAMSLQSDWGRHALNFSAGSNSAMYSTYTRQDYTEYFANANGRADISNDSALFAGGGYAHRFLFPGTPDFQGAAREPTPYNTANGFLQFNQNFGRIRTVTGGQIERIVYDDDTLQDGSKVSNADDDRTNYIGSVRVGYELFPNYEVFVQGSGNRREYDDHDNVGTLNRSSTGYNAITGVALDLGGVVFGEIYVGYLQQFYDESAYTNTGGVDAGGSLTWNVTTLTTITARASRQISETTQDNVSGIFTTTTSLDVDHELLRNLILNANFAFVSDKYENINRDDEYYITGVGARYLINRNFSANLGYRFVQRDSNLSNEEYTRNLVRIGLQAQL</sequence>
<dbReference type="EMBL" id="CP053923">
    <property type="protein sequence ID" value="QNT69258.1"/>
    <property type="molecule type" value="Genomic_DNA"/>
</dbReference>
<evidence type="ECO:0000313" key="4">
    <source>
        <dbReference type="Proteomes" id="UP000516369"/>
    </source>
</evidence>
<dbReference type="Proteomes" id="UP000516369">
    <property type="component" value="Chromosome"/>
</dbReference>
<dbReference type="Pfam" id="PF10082">
    <property type="entry name" value="BBP2_2"/>
    <property type="match status" value="1"/>
</dbReference>
<proteinExistence type="predicted"/>
<organism evidence="3 4">
    <name type="scientific">Defluviicoccus vanus</name>
    <dbReference type="NCBI Taxonomy" id="111831"/>
    <lineage>
        <taxon>Bacteria</taxon>
        <taxon>Pseudomonadati</taxon>
        <taxon>Pseudomonadota</taxon>
        <taxon>Alphaproteobacteria</taxon>
        <taxon>Rhodospirillales</taxon>
        <taxon>Rhodospirillaceae</taxon>
        <taxon>Defluviicoccus</taxon>
    </lineage>
</organism>
<dbReference type="InterPro" id="IPR018759">
    <property type="entry name" value="BBP2_2"/>
</dbReference>
<evidence type="ECO:0000256" key="2">
    <source>
        <dbReference type="SAM" id="SignalP"/>
    </source>
</evidence>
<reference evidence="3 4" key="1">
    <citation type="submission" date="2020-05" db="EMBL/GenBank/DDBJ databases">
        <title>Complete closed genome sequence of Defluviicoccus vanus.</title>
        <authorList>
            <person name="Bessarab I."/>
            <person name="Arumugam K."/>
            <person name="Maszenan A.M."/>
            <person name="Seviour R.J."/>
            <person name="Williams R.B."/>
        </authorList>
    </citation>
    <scope>NUCLEOTIDE SEQUENCE [LARGE SCALE GENOMIC DNA]</scope>
    <source>
        <strain evidence="3 4">Ben 114</strain>
    </source>
</reference>
<feature type="signal peptide" evidence="2">
    <location>
        <begin position="1"/>
        <end position="28"/>
    </location>
</feature>
<evidence type="ECO:0000256" key="1">
    <source>
        <dbReference type="SAM" id="MobiDB-lite"/>
    </source>
</evidence>